<protein>
    <submittedName>
        <fullName evidence="1">Uncharacterized protein</fullName>
    </submittedName>
</protein>
<name>A0A0F9LK99_9ZZZZ</name>
<organism evidence="1">
    <name type="scientific">marine sediment metagenome</name>
    <dbReference type="NCBI Taxonomy" id="412755"/>
    <lineage>
        <taxon>unclassified sequences</taxon>
        <taxon>metagenomes</taxon>
        <taxon>ecological metagenomes</taxon>
    </lineage>
</organism>
<dbReference type="AlphaFoldDB" id="A0A0F9LK99"/>
<comment type="caution">
    <text evidence="1">The sequence shown here is derived from an EMBL/GenBank/DDBJ whole genome shotgun (WGS) entry which is preliminary data.</text>
</comment>
<accession>A0A0F9LK99</accession>
<gene>
    <name evidence="1" type="ORF">LCGC14_1204630</name>
</gene>
<dbReference type="EMBL" id="LAZR01006220">
    <property type="protein sequence ID" value="KKM93798.1"/>
    <property type="molecule type" value="Genomic_DNA"/>
</dbReference>
<reference evidence="1" key="1">
    <citation type="journal article" date="2015" name="Nature">
        <title>Complex archaea that bridge the gap between prokaryotes and eukaryotes.</title>
        <authorList>
            <person name="Spang A."/>
            <person name="Saw J.H."/>
            <person name="Jorgensen S.L."/>
            <person name="Zaremba-Niedzwiedzka K."/>
            <person name="Martijn J."/>
            <person name="Lind A.E."/>
            <person name="van Eijk R."/>
            <person name="Schleper C."/>
            <person name="Guy L."/>
            <person name="Ettema T.J."/>
        </authorList>
    </citation>
    <scope>NUCLEOTIDE SEQUENCE</scope>
</reference>
<proteinExistence type="predicted"/>
<evidence type="ECO:0000313" key="1">
    <source>
        <dbReference type="EMBL" id="KKM93798.1"/>
    </source>
</evidence>
<sequence length="73" mass="8128">MKTRLFTYVHESNGLSLEIVPETDTEAELLAALWKHGRMETSYSSDNKDAKSYQIRVFAEDPQGESPVTPPGG</sequence>